<evidence type="ECO:0000313" key="2">
    <source>
        <dbReference type="Proteomes" id="UP001056120"/>
    </source>
</evidence>
<gene>
    <name evidence="1" type="ORF">L1987_35381</name>
</gene>
<name>A0ACB9HXL8_9ASTR</name>
<reference evidence="1 2" key="2">
    <citation type="journal article" date="2022" name="Mol. Ecol. Resour.">
        <title>The genomes of chicory, endive, great burdock and yacon provide insights into Asteraceae paleo-polyploidization history and plant inulin production.</title>
        <authorList>
            <person name="Fan W."/>
            <person name="Wang S."/>
            <person name="Wang H."/>
            <person name="Wang A."/>
            <person name="Jiang F."/>
            <person name="Liu H."/>
            <person name="Zhao H."/>
            <person name="Xu D."/>
            <person name="Zhang Y."/>
        </authorList>
    </citation>
    <scope>NUCLEOTIDE SEQUENCE [LARGE SCALE GENOMIC DNA]</scope>
    <source>
        <strain evidence="2">cv. Yunnan</strain>
        <tissue evidence="1">Leaves</tissue>
    </source>
</reference>
<evidence type="ECO:0000313" key="1">
    <source>
        <dbReference type="EMBL" id="KAI3800073.1"/>
    </source>
</evidence>
<comment type="caution">
    <text evidence="1">The sequence shown here is derived from an EMBL/GenBank/DDBJ whole genome shotgun (WGS) entry which is preliminary data.</text>
</comment>
<sequence length="193" mass="21889">MVQSRVRRWNQISLMPGVYMLTHPKESDVPVHMMDLIVEIQGDAGSIEECLDQLQPKNGFKEIISKNVMGNFACILKLLVYNMIMIRTVVYKGPPLKAREGLLKCKELGLSKKEMKKLIPIVGASSSDSGAFDGILELLVRAGKSLPETVMMMIPEAWQNDKNMDPKRKDLYEFCSALMKPWDRPTPETPIFF</sequence>
<protein>
    <submittedName>
        <fullName evidence="1">Uncharacterized protein</fullName>
    </submittedName>
</protein>
<accession>A0ACB9HXL8</accession>
<keyword evidence="2" id="KW-1185">Reference proteome</keyword>
<proteinExistence type="predicted"/>
<reference evidence="2" key="1">
    <citation type="journal article" date="2022" name="Mol. Ecol. Resour.">
        <title>The genomes of chicory, endive, great burdock and yacon provide insights into Asteraceae palaeo-polyploidization history and plant inulin production.</title>
        <authorList>
            <person name="Fan W."/>
            <person name="Wang S."/>
            <person name="Wang H."/>
            <person name="Wang A."/>
            <person name="Jiang F."/>
            <person name="Liu H."/>
            <person name="Zhao H."/>
            <person name="Xu D."/>
            <person name="Zhang Y."/>
        </authorList>
    </citation>
    <scope>NUCLEOTIDE SEQUENCE [LARGE SCALE GENOMIC DNA]</scope>
    <source>
        <strain evidence="2">cv. Yunnan</strain>
    </source>
</reference>
<organism evidence="1 2">
    <name type="scientific">Smallanthus sonchifolius</name>
    <dbReference type="NCBI Taxonomy" id="185202"/>
    <lineage>
        <taxon>Eukaryota</taxon>
        <taxon>Viridiplantae</taxon>
        <taxon>Streptophyta</taxon>
        <taxon>Embryophyta</taxon>
        <taxon>Tracheophyta</taxon>
        <taxon>Spermatophyta</taxon>
        <taxon>Magnoliopsida</taxon>
        <taxon>eudicotyledons</taxon>
        <taxon>Gunneridae</taxon>
        <taxon>Pentapetalae</taxon>
        <taxon>asterids</taxon>
        <taxon>campanulids</taxon>
        <taxon>Asterales</taxon>
        <taxon>Asteraceae</taxon>
        <taxon>Asteroideae</taxon>
        <taxon>Heliantheae alliance</taxon>
        <taxon>Millerieae</taxon>
        <taxon>Smallanthus</taxon>
    </lineage>
</organism>
<dbReference type="EMBL" id="CM042028">
    <property type="protein sequence ID" value="KAI3800073.1"/>
    <property type="molecule type" value="Genomic_DNA"/>
</dbReference>
<dbReference type="Proteomes" id="UP001056120">
    <property type="component" value="Linkage Group LG11"/>
</dbReference>